<sequence>MSPSIIMRLAACTGRRYVHATLPLSTTSTASKSAGSVRHTVDSYAKDVDDTPAPDHQVYRMDPFNENVQKPYEAPSGEWSRAGVKTSEYVKDKSDGGPKQNK</sequence>
<evidence type="ECO:0000313" key="3">
    <source>
        <dbReference type="Proteomes" id="UP000008493"/>
    </source>
</evidence>
<evidence type="ECO:0000313" key="2">
    <source>
        <dbReference type="EMBL" id="EKM80022.1"/>
    </source>
</evidence>
<keyword evidence="3" id="KW-1185">Reference proteome</keyword>
<gene>
    <name evidence="2" type="ORF">AGABI1DRAFT_113253</name>
</gene>
<dbReference type="HOGENOM" id="CLU_2276622_0_0_1"/>
<feature type="compositionally biased region" description="Basic and acidic residues" evidence="1">
    <location>
        <begin position="39"/>
        <end position="49"/>
    </location>
</feature>
<proteinExistence type="predicted"/>
<dbReference type="RefSeq" id="XP_007329294.1">
    <property type="nucleotide sequence ID" value="XM_007329232.1"/>
</dbReference>
<reference evidence="3" key="1">
    <citation type="journal article" date="2012" name="Proc. Natl. Acad. Sci. U.S.A.">
        <title>Genome sequence of the button mushroom Agaricus bisporus reveals mechanisms governing adaptation to a humic-rich ecological niche.</title>
        <authorList>
            <person name="Morin E."/>
            <person name="Kohler A."/>
            <person name="Baker A.R."/>
            <person name="Foulongne-Oriol M."/>
            <person name="Lombard V."/>
            <person name="Nagy L.G."/>
            <person name="Ohm R.A."/>
            <person name="Patyshakuliyeva A."/>
            <person name="Brun A."/>
            <person name="Aerts A.L."/>
            <person name="Bailey A.M."/>
            <person name="Billette C."/>
            <person name="Coutinho P.M."/>
            <person name="Deakin G."/>
            <person name="Doddapaneni H."/>
            <person name="Floudas D."/>
            <person name="Grimwood J."/>
            <person name="Hilden K."/>
            <person name="Kuees U."/>
            <person name="LaButti K.M."/>
            <person name="Lapidus A."/>
            <person name="Lindquist E.A."/>
            <person name="Lucas S.M."/>
            <person name="Murat C."/>
            <person name="Riley R.W."/>
            <person name="Salamov A.A."/>
            <person name="Schmutz J."/>
            <person name="Subramanian V."/>
            <person name="Woesten H.A.B."/>
            <person name="Xu J."/>
            <person name="Eastwood D.C."/>
            <person name="Foster G.D."/>
            <person name="Sonnenberg A.S."/>
            <person name="Cullen D."/>
            <person name="de Vries R.P."/>
            <person name="Lundell T."/>
            <person name="Hibbett D.S."/>
            <person name="Henrissat B."/>
            <person name="Burton K.S."/>
            <person name="Kerrigan R.W."/>
            <person name="Challen M.P."/>
            <person name="Grigoriev I.V."/>
            <person name="Martin F."/>
        </authorList>
    </citation>
    <scope>NUCLEOTIDE SEQUENCE [LARGE SCALE GENOMIC DNA]</scope>
    <source>
        <strain evidence="3">JB137-S8 / ATCC MYA-4627 / FGSC 10392</strain>
    </source>
</reference>
<dbReference type="AlphaFoldDB" id="K5XAD5"/>
<accession>K5XAD5</accession>
<dbReference type="Proteomes" id="UP000008493">
    <property type="component" value="Unassembled WGS sequence"/>
</dbReference>
<dbReference type="EMBL" id="JH971389">
    <property type="protein sequence ID" value="EKM80022.1"/>
    <property type="molecule type" value="Genomic_DNA"/>
</dbReference>
<dbReference type="OrthoDB" id="2687798at2759"/>
<evidence type="ECO:0000256" key="1">
    <source>
        <dbReference type="SAM" id="MobiDB-lite"/>
    </source>
</evidence>
<dbReference type="OMA" id="RYVHATL"/>
<dbReference type="GeneID" id="18823932"/>
<protein>
    <submittedName>
        <fullName evidence="2">Uncharacterized protein</fullName>
    </submittedName>
</protein>
<dbReference type="eggNOG" id="ENOG502R0WQ">
    <property type="taxonomic scope" value="Eukaryota"/>
</dbReference>
<dbReference type="KEGG" id="abp:AGABI1DRAFT113253"/>
<feature type="region of interest" description="Disordered" evidence="1">
    <location>
        <begin position="26"/>
        <end position="102"/>
    </location>
</feature>
<organism evidence="2 3">
    <name type="scientific">Agaricus bisporus var. burnettii (strain JB137-S8 / ATCC MYA-4627 / FGSC 10392)</name>
    <name type="common">White button mushroom</name>
    <dbReference type="NCBI Taxonomy" id="597362"/>
    <lineage>
        <taxon>Eukaryota</taxon>
        <taxon>Fungi</taxon>
        <taxon>Dikarya</taxon>
        <taxon>Basidiomycota</taxon>
        <taxon>Agaricomycotina</taxon>
        <taxon>Agaricomycetes</taxon>
        <taxon>Agaricomycetidae</taxon>
        <taxon>Agaricales</taxon>
        <taxon>Agaricineae</taxon>
        <taxon>Agaricaceae</taxon>
        <taxon>Agaricus</taxon>
    </lineage>
</organism>
<dbReference type="InParanoid" id="K5XAD5"/>
<name>K5XAD5_AGABU</name>